<dbReference type="OrthoDB" id="9811176at2"/>
<dbReference type="Proteomes" id="UP000315736">
    <property type="component" value="Unassembled WGS sequence"/>
</dbReference>
<proteinExistence type="predicted"/>
<name>A0A554WDI8_9BURK</name>
<dbReference type="AlphaFoldDB" id="A0A554WDI8"/>
<gene>
    <name evidence="1" type="ORF">Talka_00310</name>
</gene>
<dbReference type="SUPFAM" id="SSF52540">
    <property type="entry name" value="P-loop containing nucleoside triphosphate hydrolases"/>
    <property type="match status" value="1"/>
</dbReference>
<dbReference type="EMBL" id="VJNB01000001">
    <property type="protein sequence ID" value="TSE21634.1"/>
    <property type="molecule type" value="Genomic_DNA"/>
</dbReference>
<dbReference type="Gene3D" id="3.40.50.300">
    <property type="entry name" value="P-loop containing nucleotide triphosphate hydrolases"/>
    <property type="match status" value="1"/>
</dbReference>
<comment type="caution">
    <text evidence="1">The sequence shown here is derived from an EMBL/GenBank/DDBJ whole genome shotgun (WGS) entry which is preliminary data.</text>
</comment>
<sequence length="238" mass="25563">MGAASLKTVFLYSIGVASTQLHPQVWRASELAASVQSTTPTGWTALDAQLPGGGWPLGAVVELQAAVPPWRLLLPALQQACRHGQVALVALPLVPNAAAWAAHGLPLSRLWCVHPCDAREALWCAEQLLTCPEVALCWLHVEEPPPLAWTQRLQQAAAAARCAGARGDGADWPAPLVVLSRPDDSARPDGASAAPLRLRVRVEGPATLVVQVRKRRGPPLARALRLHAPWLWSEWIEP</sequence>
<protein>
    <recommendedName>
        <fullName evidence="3">Translesion DNA synthesis-associated protein ImuA</fullName>
    </recommendedName>
</protein>
<keyword evidence="2" id="KW-1185">Reference proteome</keyword>
<evidence type="ECO:0000313" key="2">
    <source>
        <dbReference type="Proteomes" id="UP000315736"/>
    </source>
</evidence>
<dbReference type="InterPro" id="IPR027417">
    <property type="entry name" value="P-loop_NTPase"/>
</dbReference>
<evidence type="ECO:0008006" key="3">
    <source>
        <dbReference type="Google" id="ProtNLM"/>
    </source>
</evidence>
<reference evidence="1 2" key="1">
    <citation type="submission" date="2019-07" db="EMBL/GenBank/DDBJ databases">
        <title>Tepidimonas alkaliphilus YIM 72238 draft genome.</title>
        <authorList>
            <person name="Da Costa M.S."/>
            <person name="Froufe H.J.C."/>
            <person name="Egas C."/>
            <person name="Albuquerque L."/>
        </authorList>
    </citation>
    <scope>NUCLEOTIDE SEQUENCE [LARGE SCALE GENOMIC DNA]</scope>
    <source>
        <strain evidence="1 2">YIM 72238</strain>
    </source>
</reference>
<accession>A0A554WDI8</accession>
<evidence type="ECO:0000313" key="1">
    <source>
        <dbReference type="EMBL" id="TSE21634.1"/>
    </source>
</evidence>
<organism evidence="1 2">
    <name type="scientific">Tepidimonas alkaliphilus</name>
    <dbReference type="NCBI Taxonomy" id="2588942"/>
    <lineage>
        <taxon>Bacteria</taxon>
        <taxon>Pseudomonadati</taxon>
        <taxon>Pseudomonadota</taxon>
        <taxon>Betaproteobacteria</taxon>
        <taxon>Burkholderiales</taxon>
        <taxon>Tepidimonas</taxon>
    </lineage>
</organism>